<name>A0AAE7WLU5_9CAUD</name>
<gene>
    <name evidence="1" type="ORF">CPT_Piffle_006</name>
</gene>
<organism evidence="1 2">
    <name type="scientific">Stenotrophomonas phage Piffle</name>
    <dbReference type="NCBI Taxonomy" id="2859656"/>
    <lineage>
        <taxon>Viruses</taxon>
        <taxon>Duplodnaviria</taxon>
        <taxon>Heunggongvirae</taxon>
        <taxon>Uroviricota</taxon>
        <taxon>Caudoviricetes</taxon>
        <taxon>Schitoviridae</taxon>
        <taxon>Pokkenvirus</taxon>
        <taxon>Pokkenvirus piffle</taxon>
    </lineage>
</organism>
<accession>A0AAE7WLU5</accession>
<protein>
    <submittedName>
        <fullName evidence="1">Uncharacterized protein</fullName>
    </submittedName>
</protein>
<proteinExistence type="predicted"/>
<evidence type="ECO:0000313" key="1">
    <source>
        <dbReference type="EMBL" id="QYW01866.1"/>
    </source>
</evidence>
<dbReference type="EMBL" id="MZ326857">
    <property type="protein sequence ID" value="QYW01866.1"/>
    <property type="molecule type" value="Genomic_DNA"/>
</dbReference>
<keyword evidence="2" id="KW-1185">Reference proteome</keyword>
<reference evidence="1 2" key="1">
    <citation type="submission" date="2021-06" db="EMBL/GenBank/DDBJ databases">
        <title>Complete genome sequence of Stenotrophomonas maltophilia phage Piffle.</title>
        <authorList>
            <person name="Kirchhoff M."/>
            <person name="Ortega C."/>
            <person name="Clark J."/>
            <person name="Liu M."/>
            <person name="Burrowes B."/>
        </authorList>
    </citation>
    <scope>NUCLEOTIDE SEQUENCE [LARGE SCALE GENOMIC DNA]</scope>
</reference>
<sequence length="50" mass="5661">MLTEFQHFSGPVTYNQLISLGMSSQEITNCLNLGLTYDDMTEALVEQLTY</sequence>
<evidence type="ECO:0000313" key="2">
    <source>
        <dbReference type="Proteomes" id="UP000827904"/>
    </source>
</evidence>
<dbReference type="Proteomes" id="UP000827904">
    <property type="component" value="Segment"/>
</dbReference>